<dbReference type="Proteomes" id="UP000003136">
    <property type="component" value="Unassembled WGS sequence"/>
</dbReference>
<evidence type="ECO:0000313" key="1">
    <source>
        <dbReference type="EMBL" id="EEC55968.1"/>
    </source>
</evidence>
<protein>
    <submittedName>
        <fullName evidence="1">Uncharacterized protein</fullName>
    </submittedName>
</protein>
<sequence length="43" mass="4731">MAACSIYKISISVYFKMSVKMLRTDISGLPHKDSGSCQGLHEP</sequence>
<gene>
    <name evidence="1" type="ORF">BACPEC_02475</name>
</gene>
<evidence type="ECO:0000313" key="2">
    <source>
        <dbReference type="Proteomes" id="UP000003136"/>
    </source>
</evidence>
<reference evidence="1 2" key="2">
    <citation type="submission" date="2008-11" db="EMBL/GenBank/DDBJ databases">
        <authorList>
            <person name="Fulton L."/>
            <person name="Clifton S."/>
            <person name="Fulton B."/>
            <person name="Xu J."/>
            <person name="Minx P."/>
            <person name="Pepin K.H."/>
            <person name="Johnson M."/>
            <person name="Bhonagiri V."/>
            <person name="Nash W.E."/>
            <person name="Mardis E.R."/>
            <person name="Wilson R.K."/>
        </authorList>
    </citation>
    <scope>NUCLEOTIDE SEQUENCE [LARGE SCALE GENOMIC DNA]</scope>
    <source>
        <strain evidence="1 2">ATCC 43243</strain>
    </source>
</reference>
<name>B7AUS7_9FIRM</name>
<reference evidence="1 2" key="1">
    <citation type="submission" date="2008-11" db="EMBL/GenBank/DDBJ databases">
        <title>Draft genome sequence of Bacteroides pectinophilus (ATCC 43243).</title>
        <authorList>
            <person name="Sudarsanam P."/>
            <person name="Ley R."/>
            <person name="Guruge J."/>
            <person name="Turnbaugh P.J."/>
            <person name="Mahowald M."/>
            <person name="Liep D."/>
            <person name="Gordon J."/>
        </authorList>
    </citation>
    <scope>NUCLEOTIDE SEQUENCE [LARGE SCALE GENOMIC DNA]</scope>
    <source>
        <strain evidence="1 2">ATCC 43243</strain>
    </source>
</reference>
<accession>B7AUS7</accession>
<dbReference type="STRING" id="483218.BACPEC_02475"/>
<dbReference type="AlphaFoldDB" id="B7AUS7"/>
<organism evidence="1 2">
    <name type="scientific">[Bacteroides] pectinophilus ATCC 43243</name>
    <dbReference type="NCBI Taxonomy" id="483218"/>
    <lineage>
        <taxon>Bacteria</taxon>
        <taxon>Bacillati</taxon>
        <taxon>Bacillota</taxon>
        <taxon>Clostridia</taxon>
        <taxon>Eubacteriales</taxon>
    </lineage>
</organism>
<dbReference type="HOGENOM" id="CLU_3229777_0_0_9"/>
<proteinExistence type="predicted"/>
<dbReference type="EMBL" id="ABVQ01000037">
    <property type="protein sequence ID" value="EEC55968.1"/>
    <property type="molecule type" value="Genomic_DNA"/>
</dbReference>
<comment type="caution">
    <text evidence="1">The sequence shown here is derived from an EMBL/GenBank/DDBJ whole genome shotgun (WGS) entry which is preliminary data.</text>
</comment>
<keyword evidence="2" id="KW-1185">Reference proteome</keyword>